<feature type="transmembrane region" description="Helical" evidence="7">
    <location>
        <begin position="340"/>
        <end position="367"/>
    </location>
</feature>
<dbReference type="AlphaFoldDB" id="A0A6A6SSY8"/>
<feature type="transmembrane region" description="Helical" evidence="7">
    <location>
        <begin position="100"/>
        <end position="118"/>
    </location>
</feature>
<comment type="subcellular location">
    <subcellularLocation>
        <location evidence="1">Membrane</location>
        <topology evidence="1">Multi-pass membrane protein</topology>
    </subcellularLocation>
</comment>
<accession>A0A6A6SSY8</accession>
<evidence type="ECO:0000256" key="3">
    <source>
        <dbReference type="ARBA" id="ARBA00022692"/>
    </source>
</evidence>
<evidence type="ECO:0000256" key="1">
    <source>
        <dbReference type="ARBA" id="ARBA00004141"/>
    </source>
</evidence>
<feature type="transmembrane region" description="Helical" evidence="7">
    <location>
        <begin position="163"/>
        <end position="181"/>
    </location>
</feature>
<dbReference type="Gene3D" id="1.20.1740.10">
    <property type="entry name" value="Amino acid/polyamine transporter I"/>
    <property type="match status" value="1"/>
</dbReference>
<dbReference type="GO" id="GO:0022857">
    <property type="term" value="F:transmembrane transporter activity"/>
    <property type="evidence" value="ECO:0007669"/>
    <property type="project" value="InterPro"/>
</dbReference>
<dbReference type="EMBL" id="MU004467">
    <property type="protein sequence ID" value="KAF2650111.1"/>
    <property type="molecule type" value="Genomic_DNA"/>
</dbReference>
<keyword evidence="9" id="KW-1185">Reference proteome</keyword>
<evidence type="ECO:0000256" key="7">
    <source>
        <dbReference type="SAM" id="Phobius"/>
    </source>
</evidence>
<proteinExistence type="predicted"/>
<keyword evidence="5 7" id="KW-0472">Membrane</keyword>
<feature type="region of interest" description="Disordered" evidence="6">
    <location>
        <begin position="1"/>
        <end position="28"/>
    </location>
</feature>
<keyword evidence="3 7" id="KW-0812">Transmembrane</keyword>
<feature type="transmembrane region" description="Helical" evidence="7">
    <location>
        <begin position="303"/>
        <end position="320"/>
    </location>
</feature>
<feature type="transmembrane region" description="Helical" evidence="7">
    <location>
        <begin position="429"/>
        <end position="451"/>
    </location>
</feature>
<dbReference type="PIRSF" id="PIRSF006060">
    <property type="entry name" value="AA_transporter"/>
    <property type="match status" value="1"/>
</dbReference>
<dbReference type="GO" id="GO:0016020">
    <property type="term" value="C:membrane"/>
    <property type="evidence" value="ECO:0007669"/>
    <property type="project" value="UniProtKB-SubCell"/>
</dbReference>
<feature type="transmembrane region" description="Helical" evidence="7">
    <location>
        <begin position="219"/>
        <end position="239"/>
    </location>
</feature>
<feature type="transmembrane region" description="Helical" evidence="7">
    <location>
        <begin position="187"/>
        <end position="207"/>
    </location>
</feature>
<reference evidence="8" key="1">
    <citation type="journal article" date="2020" name="Stud. Mycol.">
        <title>101 Dothideomycetes genomes: a test case for predicting lifestyles and emergence of pathogens.</title>
        <authorList>
            <person name="Haridas S."/>
            <person name="Albert R."/>
            <person name="Binder M."/>
            <person name="Bloem J."/>
            <person name="Labutti K."/>
            <person name="Salamov A."/>
            <person name="Andreopoulos B."/>
            <person name="Baker S."/>
            <person name="Barry K."/>
            <person name="Bills G."/>
            <person name="Bluhm B."/>
            <person name="Cannon C."/>
            <person name="Castanera R."/>
            <person name="Culley D."/>
            <person name="Daum C."/>
            <person name="Ezra D."/>
            <person name="Gonzalez J."/>
            <person name="Henrissat B."/>
            <person name="Kuo A."/>
            <person name="Liang C."/>
            <person name="Lipzen A."/>
            <person name="Lutzoni F."/>
            <person name="Magnuson J."/>
            <person name="Mondo S."/>
            <person name="Nolan M."/>
            <person name="Ohm R."/>
            <person name="Pangilinan J."/>
            <person name="Park H.-J."/>
            <person name="Ramirez L."/>
            <person name="Alfaro M."/>
            <person name="Sun H."/>
            <person name="Tritt A."/>
            <person name="Yoshinaga Y."/>
            <person name="Zwiers L.-H."/>
            <person name="Turgeon B."/>
            <person name="Goodwin S."/>
            <person name="Spatafora J."/>
            <person name="Crous P."/>
            <person name="Grigoriev I."/>
        </authorList>
    </citation>
    <scope>NUCLEOTIDE SEQUENCE</scope>
    <source>
        <strain evidence="8">CBS 122681</strain>
    </source>
</reference>
<feature type="transmembrane region" description="Helical" evidence="7">
    <location>
        <begin position="405"/>
        <end position="423"/>
    </location>
</feature>
<feature type="transmembrane region" description="Helical" evidence="7">
    <location>
        <begin position="63"/>
        <end position="80"/>
    </location>
</feature>
<evidence type="ECO:0000256" key="5">
    <source>
        <dbReference type="ARBA" id="ARBA00023136"/>
    </source>
</evidence>
<evidence type="ECO:0000313" key="8">
    <source>
        <dbReference type="EMBL" id="KAF2650111.1"/>
    </source>
</evidence>
<gene>
    <name evidence="8" type="ORF">K491DRAFT_155434</name>
</gene>
<dbReference type="Proteomes" id="UP000799324">
    <property type="component" value="Unassembled WGS sequence"/>
</dbReference>
<feature type="transmembrane region" description="Helical" evidence="7">
    <location>
        <begin position="472"/>
        <end position="490"/>
    </location>
</feature>
<dbReference type="Pfam" id="PF13520">
    <property type="entry name" value="AA_permease_2"/>
    <property type="match status" value="1"/>
</dbReference>
<name>A0A6A6SSY8_9PLEO</name>
<keyword evidence="4 7" id="KW-1133">Transmembrane helix</keyword>
<evidence type="ECO:0000313" key="9">
    <source>
        <dbReference type="Proteomes" id="UP000799324"/>
    </source>
</evidence>
<evidence type="ECO:0000256" key="4">
    <source>
        <dbReference type="ARBA" id="ARBA00022989"/>
    </source>
</evidence>
<dbReference type="InterPro" id="IPR002293">
    <property type="entry name" value="AA/rel_permease1"/>
</dbReference>
<organism evidence="8 9">
    <name type="scientific">Lophiostoma macrostomum CBS 122681</name>
    <dbReference type="NCBI Taxonomy" id="1314788"/>
    <lineage>
        <taxon>Eukaryota</taxon>
        <taxon>Fungi</taxon>
        <taxon>Dikarya</taxon>
        <taxon>Ascomycota</taxon>
        <taxon>Pezizomycotina</taxon>
        <taxon>Dothideomycetes</taxon>
        <taxon>Pleosporomycetidae</taxon>
        <taxon>Pleosporales</taxon>
        <taxon>Lophiostomataceae</taxon>
        <taxon>Lophiostoma</taxon>
    </lineage>
</organism>
<keyword evidence="2" id="KW-0813">Transport</keyword>
<feature type="transmembrane region" description="Helical" evidence="7">
    <location>
        <begin position="259"/>
        <end position="282"/>
    </location>
</feature>
<evidence type="ECO:0000256" key="2">
    <source>
        <dbReference type="ARBA" id="ARBA00022448"/>
    </source>
</evidence>
<dbReference type="PANTHER" id="PTHR45649">
    <property type="entry name" value="AMINO-ACID PERMEASE BAT1"/>
    <property type="match status" value="1"/>
</dbReference>
<dbReference type="OrthoDB" id="3257095at2759"/>
<evidence type="ECO:0000256" key="6">
    <source>
        <dbReference type="SAM" id="MobiDB-lite"/>
    </source>
</evidence>
<protein>
    <submittedName>
        <fullName evidence="8">Amino acid transporter</fullName>
    </submittedName>
</protein>
<sequence>MSPRNDLEVEMSTKNPLEVETAREQSYDDEDAGDAYHDTIKGYTRNDKADMSRMGKIQELRRNYRPLSALAFTVIIQGTWEVLLTATSQGLVDGGPAGLIWSYIWTFFGFSFVVASLAEMASMAPTAGGQYHWVSEFAPPKYQRPMSYFVGWMSTLSWQAGTASGPFLVGTLIQACAIVMFPDYAPTNWQGTLMVIAVTILVWVLNIWGSQVMPLIQNIMLVVHVLGFLAVIIVLWVLSPRASTKVTFTNFTNEGGWSTMGLSLMVGQISAIYACICSDAAAHMSEETKDAGKTVPRAMLGSYLLNGALGLVFLITYMYMMTDVDAATGDSNLTGYPHIWVFSQAVSPGGVIALNVIPTVLIFAGTLSFNLSTSRQTWAFARDKGLPFSSWLGTVDQKLHVPANAVSFTCIFTIALSLINIGSDTAFNAIISLNVVSLMITYVFSIGSVLYRRIYHPDLLPRCRWSLGRFGVPVNVGGFLYSLHAFFWSFWPNATPVDAQSFNWAVVMFGGVSVLCALDYGVRARKVYKGPVVLVDGWKGA</sequence>
<dbReference type="PANTHER" id="PTHR45649:SF4">
    <property type="entry name" value="TRANSPORTER, PUTATIVE (EUROFUNG)-RELATED"/>
    <property type="match status" value="1"/>
</dbReference>
<feature type="transmembrane region" description="Helical" evidence="7">
    <location>
        <begin position="502"/>
        <end position="522"/>
    </location>
</feature>